<evidence type="ECO:0000313" key="2">
    <source>
        <dbReference type="Proteomes" id="UP000676506"/>
    </source>
</evidence>
<proteinExistence type="predicted"/>
<keyword evidence="2" id="KW-1185">Reference proteome</keyword>
<dbReference type="EMBL" id="CP072649">
    <property type="protein sequence ID" value="QUW04718.1"/>
    <property type="molecule type" value="Genomic_DNA"/>
</dbReference>
<evidence type="ECO:0008006" key="3">
    <source>
        <dbReference type="Google" id="ProtNLM"/>
    </source>
</evidence>
<dbReference type="Proteomes" id="UP000676506">
    <property type="component" value="Chromosome 2"/>
</dbReference>
<evidence type="ECO:0000313" key="1">
    <source>
        <dbReference type="EMBL" id="QUW04718.1"/>
    </source>
</evidence>
<reference evidence="1 2" key="1">
    <citation type="submission" date="2021-03" db="EMBL/GenBank/DDBJ databases">
        <title>Genomic and phenotypic characterization of Chloracidobacterium isolates provides evidence for multiple species.</title>
        <authorList>
            <person name="Saini M.K."/>
            <person name="Costas A.M.G."/>
            <person name="Tank M."/>
            <person name="Bryant D.A."/>
        </authorList>
    </citation>
    <scope>NUCLEOTIDE SEQUENCE [LARGE SCALE GENOMIC DNA]</scope>
    <source>
        <strain evidence="1 2">BV2-C</strain>
    </source>
</reference>
<organism evidence="1 2">
    <name type="scientific">Chloracidobacterium validum</name>
    <dbReference type="NCBI Taxonomy" id="2821543"/>
    <lineage>
        <taxon>Bacteria</taxon>
        <taxon>Pseudomonadati</taxon>
        <taxon>Acidobacteriota</taxon>
        <taxon>Terriglobia</taxon>
        <taxon>Terriglobales</taxon>
        <taxon>Acidobacteriaceae</taxon>
        <taxon>Chloracidobacterium</taxon>
    </lineage>
</organism>
<accession>A0ABX8BCR9</accession>
<protein>
    <recommendedName>
        <fullName evidence="3">Heme NO binding protein</fullName>
    </recommendedName>
</protein>
<sequence length="165" mass="17450">MDPAPGNLFLQMDGKHGICADATGAPGMAAPALDDLLATLHETETDALDALRHIGHTWGKQTAGRFTQLLAEQIGQAASLSQFPVELFLDLCRDYLQTHGFGTCAFIAQEPTLSVHIQDGQPSTAHLLAGFFEGLIGSILGTAVICRASTPLPQRLVLDVFQAAA</sequence>
<dbReference type="RefSeq" id="WP_211430607.1">
    <property type="nucleotide sequence ID" value="NZ_CP072649.1"/>
</dbReference>
<gene>
    <name evidence="1" type="ORF">J8C06_13190</name>
</gene>
<name>A0ABX8BCR9_9BACT</name>